<protein>
    <submittedName>
        <fullName evidence="2">Uncharacterized protein</fullName>
    </submittedName>
</protein>
<comment type="caution">
    <text evidence="2">The sequence shown here is derived from an EMBL/GenBank/DDBJ whole genome shotgun (WGS) entry which is preliminary data.</text>
</comment>
<reference evidence="2 3" key="1">
    <citation type="submission" date="2017-10" db="EMBL/GenBank/DDBJ databases">
        <title>Genome announcement of Methylocella silvestris TVC from permafrost.</title>
        <authorList>
            <person name="Wang J."/>
            <person name="Geng K."/>
            <person name="Ul-Haque F."/>
            <person name="Crombie A.T."/>
            <person name="Street L.E."/>
            <person name="Wookey P.A."/>
            <person name="Murrell J.C."/>
            <person name="Pratscher J."/>
        </authorList>
    </citation>
    <scope>NUCLEOTIDE SEQUENCE [LARGE SCALE GENOMIC DNA]</scope>
    <source>
        <strain evidence="2 3">TVC</strain>
    </source>
</reference>
<evidence type="ECO:0000313" key="2">
    <source>
        <dbReference type="EMBL" id="PNG26307.1"/>
    </source>
</evidence>
<organism evidence="2 3">
    <name type="scientific">Methylocella silvestris</name>
    <dbReference type="NCBI Taxonomy" id="199596"/>
    <lineage>
        <taxon>Bacteria</taxon>
        <taxon>Pseudomonadati</taxon>
        <taxon>Pseudomonadota</taxon>
        <taxon>Alphaproteobacteria</taxon>
        <taxon>Hyphomicrobiales</taxon>
        <taxon>Beijerinckiaceae</taxon>
        <taxon>Methylocella</taxon>
    </lineage>
</organism>
<accession>A0A2J7THS8</accession>
<sequence length="77" mass="8497">MAVFLRRREAQPEGRRGLARGRRISAKTAPVNRLEDRDALPEVAAPGGEAQGKMGERTPPRTQNLCVGLGRRRIYSA</sequence>
<name>A0A2J7THS8_METSI</name>
<feature type="compositionally biased region" description="Basic and acidic residues" evidence="1">
    <location>
        <begin position="1"/>
        <end position="16"/>
    </location>
</feature>
<evidence type="ECO:0000256" key="1">
    <source>
        <dbReference type="SAM" id="MobiDB-lite"/>
    </source>
</evidence>
<dbReference type="AlphaFoldDB" id="A0A2J7THS8"/>
<evidence type="ECO:0000313" key="3">
    <source>
        <dbReference type="Proteomes" id="UP000236286"/>
    </source>
</evidence>
<feature type="region of interest" description="Disordered" evidence="1">
    <location>
        <begin position="1"/>
        <end position="64"/>
    </location>
</feature>
<proteinExistence type="predicted"/>
<gene>
    <name evidence="2" type="ORF">CR492_09340</name>
</gene>
<dbReference type="Proteomes" id="UP000236286">
    <property type="component" value="Unassembled WGS sequence"/>
</dbReference>
<dbReference type="EMBL" id="PDZR01000008">
    <property type="protein sequence ID" value="PNG26307.1"/>
    <property type="molecule type" value="Genomic_DNA"/>
</dbReference>